<feature type="transmembrane region" description="Helical" evidence="8">
    <location>
        <begin position="449"/>
        <end position="469"/>
    </location>
</feature>
<dbReference type="PANTHER" id="PTHR22926">
    <property type="entry name" value="PHOSPHO-N-ACETYLMURAMOYL-PENTAPEPTIDE-TRANSFERASE"/>
    <property type="match status" value="1"/>
</dbReference>
<keyword evidence="10" id="KW-1185">Reference proteome</keyword>
<evidence type="ECO:0000256" key="3">
    <source>
        <dbReference type="ARBA" id="ARBA00022679"/>
    </source>
</evidence>
<dbReference type="Proteomes" id="UP001152484">
    <property type="component" value="Unassembled WGS sequence"/>
</dbReference>
<dbReference type="Pfam" id="PF10555">
    <property type="entry name" value="MraY_sig1"/>
    <property type="match status" value="1"/>
</dbReference>
<dbReference type="Pfam" id="PF00953">
    <property type="entry name" value="Glycos_transf_4"/>
    <property type="match status" value="1"/>
</dbReference>
<feature type="region of interest" description="Disordered" evidence="7">
    <location>
        <begin position="1"/>
        <end position="20"/>
    </location>
</feature>
<feature type="transmembrane region" description="Helical" evidence="8">
    <location>
        <begin position="503"/>
        <end position="526"/>
    </location>
</feature>
<evidence type="ECO:0000256" key="4">
    <source>
        <dbReference type="ARBA" id="ARBA00022692"/>
    </source>
</evidence>
<gene>
    <name evidence="9" type="ORF">CEURO_LOCUS854</name>
</gene>
<dbReference type="EMBL" id="CAMAPE010000003">
    <property type="protein sequence ID" value="CAH9055734.1"/>
    <property type="molecule type" value="Genomic_DNA"/>
</dbReference>
<proteinExistence type="inferred from homology"/>
<feature type="transmembrane region" description="Helical" evidence="8">
    <location>
        <begin position="306"/>
        <end position="324"/>
    </location>
</feature>
<dbReference type="PROSITE" id="PS01347">
    <property type="entry name" value="MRAY_1"/>
    <property type="match status" value="1"/>
</dbReference>
<feature type="transmembrane region" description="Helical" evidence="8">
    <location>
        <begin position="248"/>
        <end position="269"/>
    </location>
</feature>
<dbReference type="InterPro" id="IPR000715">
    <property type="entry name" value="Glycosyl_transferase_4"/>
</dbReference>
<protein>
    <recommendedName>
        <fullName evidence="11">Phospho-N-acetylmuramoyl-pentapeptide-transferase</fullName>
    </recommendedName>
</protein>
<comment type="similarity">
    <text evidence="2">Belongs to the glycosyltransferase 4 family. MraY subfamily.</text>
</comment>
<keyword evidence="5 8" id="KW-1133">Transmembrane helix</keyword>
<dbReference type="CDD" id="cd06852">
    <property type="entry name" value="GT_MraY"/>
    <property type="match status" value="1"/>
</dbReference>
<feature type="transmembrane region" description="Helical" evidence="8">
    <location>
        <begin position="378"/>
        <end position="395"/>
    </location>
</feature>
<comment type="caution">
    <text evidence="9">The sequence shown here is derived from an EMBL/GenBank/DDBJ whole genome shotgun (WGS) entry which is preliminary data.</text>
</comment>
<keyword evidence="3" id="KW-0808">Transferase</keyword>
<reference evidence="9" key="1">
    <citation type="submission" date="2022-07" db="EMBL/GenBank/DDBJ databases">
        <authorList>
            <person name="Macas J."/>
            <person name="Novak P."/>
            <person name="Neumann P."/>
        </authorList>
    </citation>
    <scope>NUCLEOTIDE SEQUENCE</scope>
</reference>
<feature type="transmembrane region" description="Helical" evidence="8">
    <location>
        <begin position="168"/>
        <end position="193"/>
    </location>
</feature>
<dbReference type="InterPro" id="IPR018480">
    <property type="entry name" value="PNAcMuramoyl-5peptid_Trfase_CS"/>
</dbReference>
<dbReference type="PANTHER" id="PTHR22926:SF5">
    <property type="entry name" value="PHOSPHO-N-ACETYLMURAMOYL-PENTAPEPTIDE-TRANSFERASE HOMOLOG"/>
    <property type="match status" value="1"/>
</dbReference>
<name>A0A9P0YHG0_CUSEU</name>
<evidence type="ECO:0000256" key="2">
    <source>
        <dbReference type="ARBA" id="ARBA00005583"/>
    </source>
</evidence>
<feature type="transmembrane region" description="Helical" evidence="8">
    <location>
        <begin position="344"/>
        <end position="366"/>
    </location>
</feature>
<comment type="subcellular location">
    <subcellularLocation>
        <location evidence="1">Membrane</location>
        <topology evidence="1">Multi-pass membrane protein</topology>
    </subcellularLocation>
</comment>
<evidence type="ECO:0000256" key="1">
    <source>
        <dbReference type="ARBA" id="ARBA00004141"/>
    </source>
</evidence>
<feature type="transmembrane region" description="Helical" evidence="8">
    <location>
        <begin position="401"/>
        <end position="418"/>
    </location>
</feature>
<evidence type="ECO:0000256" key="5">
    <source>
        <dbReference type="ARBA" id="ARBA00022989"/>
    </source>
</evidence>
<evidence type="ECO:0000313" key="9">
    <source>
        <dbReference type="EMBL" id="CAH9055734.1"/>
    </source>
</evidence>
<evidence type="ECO:0000256" key="6">
    <source>
        <dbReference type="ARBA" id="ARBA00023136"/>
    </source>
</evidence>
<evidence type="ECO:0000256" key="7">
    <source>
        <dbReference type="SAM" id="MobiDB-lite"/>
    </source>
</evidence>
<feature type="transmembrane region" description="Helical" evidence="8">
    <location>
        <begin position="275"/>
        <end position="294"/>
    </location>
</feature>
<sequence>MLPHSFSASNMRSSASSGSNLHTTFSRVCFSRSSKGCSLFKPPRLCVLVFPCNFPIDSHDDLKISRVNPLGPGLRLQRKLLPVRIMDGDTDFSSFDDWGESNEIGAYAISSSDGEESDGEIMLQLITDLDLPTTMDNFSPTDDSITLAAQRLVMLRRTRRRKKITHGILNNIGLVAFSTLLLLLADLCAWRIVRLPLPPFYLMRPFLISAVAVSCVGYLCVPLFRTLRLRSLIKREVSAQHSAKRGTPTMGGLYFIPVGVLVADIILGFSSVEVLGASAVTLAFATIGFLDDLVSLKNNKCHGLSAWIRIPFEVAVGIWFSFWLKATDISSPYSMKAVIPLPAPIGLVCVGKFYPLLTSFCFTSIVNGVDLTDGLDGLAGGTAALAFIGMSFVVLPICPDLAVFGASIGGACVGFLMHNRYRASIIMGGTGALAIGGALASMAAVTGQFLPLFIASGIFILEAALYVVLQVYFSTSSQKPCPQFEMAPFHHHLKMMCGLREPAIVAGAYVVSCILVLCAGYVGLIIV</sequence>
<accession>A0A9P0YHG0</accession>
<evidence type="ECO:0000313" key="10">
    <source>
        <dbReference type="Proteomes" id="UP001152484"/>
    </source>
</evidence>
<feature type="transmembrane region" description="Helical" evidence="8">
    <location>
        <begin position="425"/>
        <end position="443"/>
    </location>
</feature>
<dbReference type="GO" id="GO:0044038">
    <property type="term" value="P:cell wall macromolecule biosynthetic process"/>
    <property type="evidence" value="ECO:0007669"/>
    <property type="project" value="TreeGrafter"/>
</dbReference>
<dbReference type="GO" id="GO:0071555">
    <property type="term" value="P:cell wall organization"/>
    <property type="evidence" value="ECO:0007669"/>
    <property type="project" value="TreeGrafter"/>
</dbReference>
<feature type="transmembrane region" description="Helical" evidence="8">
    <location>
        <begin position="205"/>
        <end position="227"/>
    </location>
</feature>
<dbReference type="OrthoDB" id="2020675at2759"/>
<evidence type="ECO:0008006" key="11">
    <source>
        <dbReference type="Google" id="ProtNLM"/>
    </source>
</evidence>
<dbReference type="GO" id="GO:0005886">
    <property type="term" value="C:plasma membrane"/>
    <property type="evidence" value="ECO:0007669"/>
    <property type="project" value="TreeGrafter"/>
</dbReference>
<feature type="compositionally biased region" description="Low complexity" evidence="7">
    <location>
        <begin position="1"/>
        <end position="19"/>
    </location>
</feature>
<organism evidence="9 10">
    <name type="scientific">Cuscuta europaea</name>
    <name type="common">European dodder</name>
    <dbReference type="NCBI Taxonomy" id="41803"/>
    <lineage>
        <taxon>Eukaryota</taxon>
        <taxon>Viridiplantae</taxon>
        <taxon>Streptophyta</taxon>
        <taxon>Embryophyta</taxon>
        <taxon>Tracheophyta</taxon>
        <taxon>Spermatophyta</taxon>
        <taxon>Magnoliopsida</taxon>
        <taxon>eudicotyledons</taxon>
        <taxon>Gunneridae</taxon>
        <taxon>Pentapetalae</taxon>
        <taxon>asterids</taxon>
        <taxon>lamiids</taxon>
        <taxon>Solanales</taxon>
        <taxon>Convolvulaceae</taxon>
        <taxon>Cuscuteae</taxon>
        <taxon>Cuscuta</taxon>
        <taxon>Cuscuta subgen. Cuscuta</taxon>
    </lineage>
</organism>
<keyword evidence="6 8" id="KW-0472">Membrane</keyword>
<evidence type="ECO:0000256" key="8">
    <source>
        <dbReference type="SAM" id="Phobius"/>
    </source>
</evidence>
<dbReference type="AlphaFoldDB" id="A0A9P0YHG0"/>
<dbReference type="InterPro" id="IPR003524">
    <property type="entry name" value="PNAcMuramoyl-5peptid_Trfase"/>
</dbReference>
<dbReference type="GO" id="GO:0008963">
    <property type="term" value="F:phospho-N-acetylmuramoyl-pentapeptide-transferase activity"/>
    <property type="evidence" value="ECO:0007669"/>
    <property type="project" value="InterPro"/>
</dbReference>
<keyword evidence="4 8" id="KW-0812">Transmembrane</keyword>